<protein>
    <submittedName>
        <fullName evidence="4">Amidase</fullName>
        <ecNumber evidence="4">3.5.1.4</ecNumber>
    </submittedName>
</protein>
<dbReference type="EC" id="3.5.1.4" evidence="4"/>
<evidence type="ECO:0000259" key="3">
    <source>
        <dbReference type="Pfam" id="PF01425"/>
    </source>
</evidence>
<dbReference type="OrthoDB" id="9811471at2"/>
<dbReference type="NCBIfam" id="NF006006">
    <property type="entry name" value="PRK08137.1"/>
    <property type="match status" value="1"/>
</dbReference>
<dbReference type="Proteomes" id="UP000283523">
    <property type="component" value="Unassembled WGS sequence"/>
</dbReference>
<organism evidence="4 5">
    <name type="scientific">Fibrisoma montanum</name>
    <dbReference type="NCBI Taxonomy" id="2305895"/>
    <lineage>
        <taxon>Bacteria</taxon>
        <taxon>Pseudomonadati</taxon>
        <taxon>Bacteroidota</taxon>
        <taxon>Cytophagia</taxon>
        <taxon>Cytophagales</taxon>
        <taxon>Spirosomataceae</taxon>
        <taxon>Fibrisoma</taxon>
    </lineage>
</organism>
<evidence type="ECO:0000313" key="5">
    <source>
        <dbReference type="Proteomes" id="UP000283523"/>
    </source>
</evidence>
<dbReference type="GO" id="GO:0004040">
    <property type="term" value="F:amidase activity"/>
    <property type="evidence" value="ECO:0007669"/>
    <property type="project" value="UniProtKB-EC"/>
</dbReference>
<name>A0A418LYM7_9BACT</name>
<dbReference type="PANTHER" id="PTHR42678:SF34">
    <property type="entry name" value="OS04G0183300 PROTEIN"/>
    <property type="match status" value="1"/>
</dbReference>
<comment type="caution">
    <text evidence="4">The sequence shown here is derived from an EMBL/GenBank/DDBJ whole genome shotgun (WGS) entry which is preliminary data.</text>
</comment>
<dbReference type="EMBL" id="QXED01000011">
    <property type="protein sequence ID" value="RIV18483.1"/>
    <property type="molecule type" value="Genomic_DNA"/>
</dbReference>
<feature type="compositionally biased region" description="Low complexity" evidence="1">
    <location>
        <begin position="178"/>
        <end position="190"/>
    </location>
</feature>
<sequence length="540" mass="57450">MNRRRFIKHSSVVSVSAASLATTACSSPKAAGATDASKPFVDEFALNELTLPDLQQKMQSGEYTSEALTKLYLDRIDAIDKKGPGLNAVIETNPDALAIAKAMDDERKAGKVRGPMHGIPVLIKDNIDTGDQMMTTAGSLALEGHKAAKDAFIVAQLRKAGAVIMGKTNLSEWANFRSTRSSSGWSSRGGQTRNPYVLDRNPSGSSSGSGSAASANLCAVAVGTETDGSVIAPASHCGLVGLKPTVGLVSRSGIIPISQTQDTAGPMTRTVTDAAILLSAMAGVDPADAVTLESQRKSATDYTPFLKADALRGKRIGVEKSFLQGHEGVVSLYKEAIEVLKKQGATVVEIEMMKELKDMGGAEFTVLLYEFKDGVNRYLSTANAPVKSLADVIAFNKQNEARAMPFFKQETLEISEAKGDLTSKEYTEALAKTRAWRQRIDRLMATNKLDAIGGTSIGFAGCIDLINGDYDTGFYFCPPAAMAGYPHLTIPMGNVHGLPVGFSLIASAYQEGPLLAMGYAYEQASKKRERPGFKESLVPG</sequence>
<feature type="signal peptide" evidence="2">
    <location>
        <begin position="1"/>
        <end position="24"/>
    </location>
</feature>
<dbReference type="InterPro" id="IPR036928">
    <property type="entry name" value="AS_sf"/>
</dbReference>
<dbReference type="SUPFAM" id="SSF75304">
    <property type="entry name" value="Amidase signature (AS) enzymes"/>
    <property type="match status" value="1"/>
</dbReference>
<keyword evidence="4" id="KW-0378">Hydrolase</keyword>
<gene>
    <name evidence="4" type="ORF">DYU11_28335</name>
</gene>
<evidence type="ECO:0000313" key="4">
    <source>
        <dbReference type="EMBL" id="RIV18483.1"/>
    </source>
</evidence>
<feature type="region of interest" description="Disordered" evidence="1">
    <location>
        <begin position="178"/>
        <end position="210"/>
    </location>
</feature>
<dbReference type="InterPro" id="IPR023631">
    <property type="entry name" value="Amidase_dom"/>
</dbReference>
<dbReference type="PANTHER" id="PTHR42678">
    <property type="entry name" value="AMIDASE"/>
    <property type="match status" value="1"/>
</dbReference>
<reference evidence="4 5" key="1">
    <citation type="submission" date="2018-08" db="EMBL/GenBank/DDBJ databases">
        <title>Fibrisoma montanum sp. nov., isolated from Danxia mountain soil.</title>
        <authorList>
            <person name="Huang Y."/>
        </authorList>
    </citation>
    <scope>NUCLEOTIDE SEQUENCE [LARGE SCALE GENOMIC DNA]</scope>
    <source>
        <strain evidence="4 5">HYT19</strain>
    </source>
</reference>
<dbReference type="AlphaFoldDB" id="A0A418LYM7"/>
<dbReference type="RefSeq" id="WP_119671116.1">
    <property type="nucleotide sequence ID" value="NZ_QXED01000011.1"/>
</dbReference>
<feature type="chain" id="PRO_5019273443" evidence="2">
    <location>
        <begin position="25"/>
        <end position="540"/>
    </location>
</feature>
<evidence type="ECO:0000256" key="2">
    <source>
        <dbReference type="SAM" id="SignalP"/>
    </source>
</evidence>
<feature type="domain" description="Amidase" evidence="3">
    <location>
        <begin position="68"/>
        <end position="515"/>
    </location>
</feature>
<dbReference type="Pfam" id="PF01425">
    <property type="entry name" value="Amidase"/>
    <property type="match status" value="1"/>
</dbReference>
<dbReference type="PROSITE" id="PS51257">
    <property type="entry name" value="PROKAR_LIPOPROTEIN"/>
    <property type="match status" value="1"/>
</dbReference>
<dbReference type="NCBIfam" id="NF005300">
    <property type="entry name" value="PRK06828.1"/>
    <property type="match status" value="1"/>
</dbReference>
<accession>A0A418LYM7</accession>
<proteinExistence type="predicted"/>
<dbReference type="Gene3D" id="3.90.1300.10">
    <property type="entry name" value="Amidase signature (AS) domain"/>
    <property type="match status" value="1"/>
</dbReference>
<keyword evidence="2" id="KW-0732">Signal</keyword>
<evidence type="ECO:0000256" key="1">
    <source>
        <dbReference type="SAM" id="MobiDB-lite"/>
    </source>
</evidence>
<keyword evidence="5" id="KW-1185">Reference proteome</keyword>